<feature type="region of interest" description="Disordered" evidence="1">
    <location>
        <begin position="1"/>
        <end position="33"/>
    </location>
</feature>
<protein>
    <submittedName>
        <fullName evidence="2">Uncharacterized protein</fullName>
    </submittedName>
</protein>
<proteinExistence type="predicted"/>
<evidence type="ECO:0000313" key="3">
    <source>
        <dbReference type="Proteomes" id="UP000182058"/>
    </source>
</evidence>
<accession>A0ABY0W640</accession>
<dbReference type="EMBL" id="LT629795">
    <property type="protein sequence ID" value="SDU70239.1"/>
    <property type="molecule type" value="Genomic_DNA"/>
</dbReference>
<keyword evidence="3" id="KW-1185">Reference proteome</keyword>
<sequence length="58" mass="6501">MPGRSSLANPLKYKGWPPASKKIQKNPQATRFDDDNYYEGSLGHTRRLPGPEAAVFIQ</sequence>
<evidence type="ECO:0000256" key="1">
    <source>
        <dbReference type="SAM" id="MobiDB-lite"/>
    </source>
</evidence>
<evidence type="ECO:0000313" key="2">
    <source>
        <dbReference type="EMBL" id="SDU70239.1"/>
    </source>
</evidence>
<organism evidence="2 3">
    <name type="scientific">Pseudomonas psychrophila</name>
    <dbReference type="NCBI Taxonomy" id="122355"/>
    <lineage>
        <taxon>Bacteria</taxon>
        <taxon>Pseudomonadati</taxon>
        <taxon>Pseudomonadota</taxon>
        <taxon>Gammaproteobacteria</taxon>
        <taxon>Pseudomonadales</taxon>
        <taxon>Pseudomonadaceae</taxon>
        <taxon>Pseudomonas</taxon>
    </lineage>
</organism>
<dbReference type="Proteomes" id="UP000182058">
    <property type="component" value="Chromosome I"/>
</dbReference>
<reference evidence="2 3" key="1">
    <citation type="submission" date="2016-10" db="EMBL/GenBank/DDBJ databases">
        <authorList>
            <person name="Varghese N."/>
            <person name="Submissions S."/>
        </authorList>
    </citation>
    <scope>NUCLEOTIDE SEQUENCE [LARGE SCALE GENOMIC DNA]</scope>
    <source>
        <strain evidence="2 3">BS3667</strain>
    </source>
</reference>
<name>A0ABY0W640_9PSED</name>
<gene>
    <name evidence="2" type="ORF">SAMN04490201_3979</name>
</gene>